<sequence length="43" mass="5054">MQGGQGVRSISTEVRELWSTFMQKWIAYTAKIIEAERERGPRR</sequence>
<gene>
    <name evidence="2" type="ORF">I551_8491</name>
</gene>
<dbReference type="InterPro" id="IPR036271">
    <property type="entry name" value="Tet_transcr_reg_TetR-rel_C_sf"/>
</dbReference>
<dbReference type="Pfam" id="PF21313">
    <property type="entry name" value="EthR_C"/>
    <property type="match status" value="1"/>
</dbReference>
<name>A0ABN0RAU0_MYCUL</name>
<dbReference type="Proteomes" id="UP000020681">
    <property type="component" value="Unassembled WGS sequence"/>
</dbReference>
<dbReference type="EMBL" id="JAOL01000006">
    <property type="protein sequence ID" value="EUA94253.1"/>
    <property type="molecule type" value="Genomic_DNA"/>
</dbReference>
<evidence type="ECO:0000259" key="1">
    <source>
        <dbReference type="Pfam" id="PF21313"/>
    </source>
</evidence>
<evidence type="ECO:0000313" key="2">
    <source>
        <dbReference type="EMBL" id="EUA94253.1"/>
    </source>
</evidence>
<comment type="caution">
    <text evidence="2">The sequence shown here is derived from an EMBL/GenBank/DDBJ whole genome shotgun (WGS) entry which is preliminary data.</text>
</comment>
<feature type="domain" description="HTH-type transcriptional regulator EthR C-terminal" evidence="1">
    <location>
        <begin position="6"/>
        <end position="40"/>
    </location>
</feature>
<organism evidence="2 3">
    <name type="scientific">Mycobacterium ulcerans str. Harvey</name>
    <dbReference type="NCBI Taxonomy" id="1299332"/>
    <lineage>
        <taxon>Bacteria</taxon>
        <taxon>Bacillati</taxon>
        <taxon>Actinomycetota</taxon>
        <taxon>Actinomycetes</taxon>
        <taxon>Mycobacteriales</taxon>
        <taxon>Mycobacteriaceae</taxon>
        <taxon>Mycobacterium</taxon>
        <taxon>Mycobacterium ulcerans group</taxon>
    </lineage>
</organism>
<dbReference type="SUPFAM" id="SSF48498">
    <property type="entry name" value="Tetracyclin repressor-like, C-terminal domain"/>
    <property type="match status" value="1"/>
</dbReference>
<proteinExistence type="predicted"/>
<keyword evidence="3" id="KW-1185">Reference proteome</keyword>
<evidence type="ECO:0000313" key="3">
    <source>
        <dbReference type="Proteomes" id="UP000020681"/>
    </source>
</evidence>
<dbReference type="InterPro" id="IPR049397">
    <property type="entry name" value="EthR_C"/>
</dbReference>
<reference evidence="2 3" key="1">
    <citation type="submission" date="2014-01" db="EMBL/GenBank/DDBJ databases">
        <authorList>
            <person name="Dobos K."/>
            <person name="Lenaerts A."/>
            <person name="Ordway D."/>
            <person name="DeGroote M.A."/>
            <person name="Parker T."/>
            <person name="Sizemore C."/>
            <person name="Tallon L.J."/>
            <person name="Sadzewicz L.K."/>
            <person name="Sengamalay N."/>
            <person name="Fraser C.M."/>
            <person name="Hine E."/>
            <person name="Shefchek K.A."/>
            <person name="Das S.P."/>
            <person name="Tettelin H."/>
        </authorList>
    </citation>
    <scope>NUCLEOTIDE SEQUENCE [LARGE SCALE GENOMIC DNA]</scope>
    <source>
        <strain evidence="2 3">Harvey</strain>
    </source>
</reference>
<accession>A0ABN0RAU0</accession>
<protein>
    <submittedName>
        <fullName evidence="2">HTH-type transcriptional regulator EthR</fullName>
    </submittedName>
</protein>
<dbReference type="Gene3D" id="1.10.357.10">
    <property type="entry name" value="Tetracycline Repressor, domain 2"/>
    <property type="match status" value="1"/>
</dbReference>